<evidence type="ECO:0008006" key="4">
    <source>
        <dbReference type="Google" id="ProtNLM"/>
    </source>
</evidence>
<evidence type="ECO:0000313" key="2">
    <source>
        <dbReference type="EMBL" id="UOQ69469.1"/>
    </source>
</evidence>
<accession>A0ABY4GG79</accession>
<dbReference type="Proteomes" id="UP000830401">
    <property type="component" value="Plasmid unnamed5"/>
</dbReference>
<dbReference type="SUPFAM" id="SSF55486">
    <property type="entry name" value="Metalloproteases ('zincins'), catalytic domain"/>
    <property type="match status" value="1"/>
</dbReference>
<sequence length="642" mass="71060">MAYYPVPPKRRLRVFAFDPSLTTQLDTVAINQLTLAVPWEAVEPGPVGEYLEIVDVDPASGAAYPPVDLNDPYLLAQDGLAPAEGDPRFHQQMLYAVAMLTIQRFEEALGRRVLWSVPRHAQAGLDRWQYVQRLRIYPHALREANAYYSPEKKALLFGYFNARPQQSALAMPGGLVFTCLSHDVIAHEVTHALLDGMHRRFAEPSNPDVLAFHEAFADLVALLQHFSYPEVLRHQLARTRGDLASQNLLGELAQEFGQAIGSHGALRDALGRRDPHTNTWQPVEPDPTALSRTSEPHARGSILVSAVFGAFLHIYQTRTADLLRIATAGTGILPAGALHPDLINRLAQEAASAARHVLRMCIRALDYCPPVDLTFGDYLRALVTADRDVVADDTLYYRVALIESFRRWGIYPEGVRNLSEESLLWQPPTAAEAAALTEALGDAAVLRGLCPDWGLSSNRRAVFEQAEKNQEKLQSGLFTPPHPAAVRALGLTIGPDVPGSFFASRTFTDYPTIEIHAVRPARRIGPGGEVRTDLVIVASQRRRGYFDPAIQHSVDHGQQAPPPADFIFRGGCTLLVDLDSGAVRYIIRKDVISEPRLAQQRQYLHQQWLPAMRGTYFGSRGDGKEEGLAEPFAMLHRHGAHS</sequence>
<dbReference type="EMBL" id="CP095066">
    <property type="protein sequence ID" value="UOQ69469.1"/>
    <property type="molecule type" value="Genomic_DNA"/>
</dbReference>
<geneLocation type="plasmid" evidence="2 3">
    <name>unnamed5</name>
</geneLocation>
<feature type="region of interest" description="Disordered" evidence="1">
    <location>
        <begin position="271"/>
        <end position="294"/>
    </location>
</feature>
<keyword evidence="2" id="KW-0614">Plasmid</keyword>
<gene>
    <name evidence="2" type="ORF">MUN86_28745</name>
</gene>
<organism evidence="2 3">
    <name type="scientific">Hymenobacter volaticus</name>
    <dbReference type="NCBI Taxonomy" id="2932254"/>
    <lineage>
        <taxon>Bacteria</taxon>
        <taxon>Pseudomonadati</taxon>
        <taxon>Bacteroidota</taxon>
        <taxon>Cytophagia</taxon>
        <taxon>Cytophagales</taxon>
        <taxon>Hymenobacteraceae</taxon>
        <taxon>Hymenobacter</taxon>
    </lineage>
</organism>
<dbReference type="RefSeq" id="WP_245127246.1">
    <property type="nucleotide sequence ID" value="NZ_CP095066.1"/>
</dbReference>
<evidence type="ECO:0000313" key="3">
    <source>
        <dbReference type="Proteomes" id="UP000830401"/>
    </source>
</evidence>
<name>A0ABY4GG79_9BACT</name>
<protein>
    <recommendedName>
        <fullName evidence="4">Peptidase M4</fullName>
    </recommendedName>
</protein>
<evidence type="ECO:0000256" key="1">
    <source>
        <dbReference type="SAM" id="MobiDB-lite"/>
    </source>
</evidence>
<proteinExistence type="predicted"/>
<reference evidence="2" key="1">
    <citation type="submission" date="2022-04" db="EMBL/GenBank/DDBJ databases">
        <title>Hymenobacter sp. isolated from the air.</title>
        <authorList>
            <person name="Won M."/>
            <person name="Lee C.-M."/>
            <person name="Woen H.-Y."/>
            <person name="Kwon S.-W."/>
        </authorList>
    </citation>
    <scope>NUCLEOTIDE SEQUENCE</scope>
    <source>
        <strain evidence="2">5420S-77</strain>
        <plasmid evidence="2">unnamed5</plasmid>
    </source>
</reference>
<dbReference type="CDD" id="cd09598">
    <property type="entry name" value="M4_like"/>
    <property type="match status" value="1"/>
</dbReference>
<keyword evidence="3" id="KW-1185">Reference proteome</keyword>